<dbReference type="InterPro" id="IPR023213">
    <property type="entry name" value="CAT-like_dom_sf"/>
</dbReference>
<dbReference type="InterPro" id="IPR042099">
    <property type="entry name" value="ANL_N_sf"/>
</dbReference>
<keyword evidence="5" id="KW-0511">Multifunctional enzyme</keyword>
<dbReference type="PROSITE" id="PS00455">
    <property type="entry name" value="AMP_BINDING"/>
    <property type="match status" value="1"/>
</dbReference>
<evidence type="ECO:0000256" key="1">
    <source>
        <dbReference type="ARBA" id="ARBA00001957"/>
    </source>
</evidence>
<dbReference type="FunFam" id="3.40.50.980:FF:000001">
    <property type="entry name" value="Non-ribosomal peptide synthetase"/>
    <property type="match status" value="1"/>
</dbReference>
<dbReference type="InterPro" id="IPR001242">
    <property type="entry name" value="Condensation_dom"/>
</dbReference>
<dbReference type="Gene3D" id="1.10.1200.10">
    <property type="entry name" value="ACP-like"/>
    <property type="match status" value="1"/>
</dbReference>
<dbReference type="EMBL" id="LITU01000056">
    <property type="protein sequence ID" value="KOY16055.1"/>
    <property type="molecule type" value="Genomic_DNA"/>
</dbReference>
<dbReference type="CDD" id="cd05930">
    <property type="entry name" value="A_NRPS"/>
    <property type="match status" value="1"/>
</dbReference>
<dbReference type="SUPFAM" id="SSF56801">
    <property type="entry name" value="Acetyl-CoA synthetase-like"/>
    <property type="match status" value="1"/>
</dbReference>
<dbReference type="Pfam" id="PF00550">
    <property type="entry name" value="PP-binding"/>
    <property type="match status" value="1"/>
</dbReference>
<dbReference type="GO" id="GO:0043041">
    <property type="term" value="P:amino acid activation for nonribosomal peptide biosynthetic process"/>
    <property type="evidence" value="ECO:0007669"/>
    <property type="project" value="TreeGrafter"/>
</dbReference>
<accession>A0A0N0C4N7</accession>
<evidence type="ECO:0000313" key="8">
    <source>
        <dbReference type="Proteomes" id="UP000037688"/>
    </source>
</evidence>
<keyword evidence="4" id="KW-0045">Antibiotic biosynthesis</keyword>
<dbReference type="PANTHER" id="PTHR45527">
    <property type="entry name" value="NONRIBOSOMAL PEPTIDE SYNTHETASE"/>
    <property type="match status" value="1"/>
</dbReference>
<dbReference type="PROSITE" id="PS50075">
    <property type="entry name" value="CARRIER"/>
    <property type="match status" value="1"/>
</dbReference>
<dbReference type="GO" id="GO:0044550">
    <property type="term" value="P:secondary metabolite biosynthetic process"/>
    <property type="evidence" value="ECO:0007669"/>
    <property type="project" value="TreeGrafter"/>
</dbReference>
<keyword evidence="3" id="KW-0677">Repeat</keyword>
<proteinExistence type="inferred from homology"/>
<dbReference type="Pfam" id="PF00501">
    <property type="entry name" value="AMP-binding"/>
    <property type="match status" value="1"/>
</dbReference>
<dbReference type="InterPro" id="IPR036736">
    <property type="entry name" value="ACP-like_sf"/>
</dbReference>
<evidence type="ECO:0000259" key="6">
    <source>
        <dbReference type="PROSITE" id="PS50075"/>
    </source>
</evidence>
<name>A0A0N0C4N7_9BACL</name>
<dbReference type="OrthoDB" id="9765680at2"/>
<comment type="cofactor">
    <cofactor evidence="1">
        <name>pantetheine 4'-phosphate</name>
        <dbReference type="ChEBI" id="CHEBI:47942"/>
    </cofactor>
</comment>
<dbReference type="InterPro" id="IPR045851">
    <property type="entry name" value="AMP-bd_C_sf"/>
</dbReference>
<dbReference type="Gene3D" id="3.30.559.30">
    <property type="entry name" value="Nonribosomal peptide synthetase, condensation domain"/>
    <property type="match status" value="2"/>
</dbReference>
<dbReference type="InterPro" id="IPR020845">
    <property type="entry name" value="AMP-binding_CS"/>
</dbReference>
<dbReference type="InterPro" id="IPR000873">
    <property type="entry name" value="AMP-dep_synth/lig_dom"/>
</dbReference>
<feature type="non-terminal residue" evidence="7">
    <location>
        <position position="1315"/>
    </location>
</feature>
<sequence length="1315" mass="149734">MKLETTDSLTYWLAHFNEEWEMAHFPYDLIEFNPAENNERETFRYNWSGVVYNDLLRVSGKSPAGLLMILMSGLSELLYRYTGVENMIIGMPGTHDAMSSNEMSPVLPIFISHKRNQSFKDLLLGVKETVTDALNHQSYSYTELINTLNKGNSIVDTLIMLEPLHKSYPNLDTPPSILFKFEITDSSLIGEINFSTKLFAEHSIKQIAIHLEHLLIKLLQNPTQKLSDISLVSDVELTGIADMLEGDKNFDYMGHTLDQLFQVQVARTPSQTAITYMEQSLSYLEIDKKSNSTARYLQNKGFSSGDFIGIMTSNPVDIVISILGILKAGCVYVPIDPQYPEERIQYILKHSGIKGVILNKIDTSVAIPNHIESLAVELALLENDGEFHSLSRPENLAYIIYTSGSTGRPKGVEIEHRSIGNSLLWRKQEYAFKSTDRILQLLSFAFDGFIMSFFTPLLSGAESIFPSTSEKQDPFILGSYITKHEISHFISTPSLFNELLEHPESGSWSSLRVVTLAGEPIERSTIMKSCDILPNLEIANEYGPTENSVVTTCQRNVERASRISIGRPVANSKLFILDADGNNQPFGIPGELCVSGYGVARGYLNNSQLTDSRFLPVSSGEKTKMYLTGDLVRLFSDGSLEYIGRKDQQVKIRGYRIELGEITSALLKHDQVNEAVVKVFEGTHHEKSLCAYVSGEITENSSVLKTHLSGLLPVYMIPEHIVKVNKLPKNTNGKVDLNSLPDPISVSELNVWSDIPVTEMEVEVHQLWCDLLGREAIAVEENLFQLGAHSLKIASFISHTYRKFKVVLTVSVVFQNPTIRGLSQIIQGEKRKILTPLRKMEHRPYYPLSSAQRRLYFLNKMTQESTHYNMPGAVVLKGKIDESKIKETLRQLVNRHEVLRTSFEWQDGEPVQRIVEDLEPDYQYEVISEKTLNRHLESFVKPFNLEQAPLFRVKFLRISAEKYMLLLDMHHIISDGLSIQIILDDFIKLYDRKELEPLIHQYKDYAVWQEEFLSTELSAKQIAYWSNKLAGDLPVLELPLDFPRKVEKSYRGETASFHIDNTVILELRKKYHGKTLFTVLLSIYYISLAKYTGQEDIIVGTPVAGRSRQELEPVVGMFVNTLAIRNFPEKSKTVFQFVEEVQQSVVNAFDNQDVPFEVLVERLQVTRTLNRNPIFDTMFALQVSEKEKDRHVIDGLTAERFQMLNHTSKFDLSLHVSDTPSGVVIHVEYDNDLFTKEKIERFCLHYKSLVKELYTNPEAPIKELCMLQEQEKGDLVQFGKGLLLDHIFEQTLVDRFRKQAEFTPDYPALLYGDQV</sequence>
<dbReference type="PANTHER" id="PTHR45527:SF1">
    <property type="entry name" value="FATTY ACID SYNTHASE"/>
    <property type="match status" value="1"/>
</dbReference>
<dbReference type="InterPro" id="IPR009081">
    <property type="entry name" value="PP-bd_ACP"/>
</dbReference>
<dbReference type="InterPro" id="IPR025110">
    <property type="entry name" value="AMP-bd_C"/>
</dbReference>
<dbReference type="NCBIfam" id="TIGR01733">
    <property type="entry name" value="AA-adenyl-dom"/>
    <property type="match status" value="1"/>
</dbReference>
<dbReference type="Pfam" id="PF00668">
    <property type="entry name" value="Condensation"/>
    <property type="match status" value="2"/>
</dbReference>
<comment type="caution">
    <text evidence="7">The sequence shown here is derived from an EMBL/GenBank/DDBJ whole genome shotgun (WGS) entry which is preliminary data.</text>
</comment>
<evidence type="ECO:0000256" key="2">
    <source>
        <dbReference type="ARBA" id="ARBA00006432"/>
    </source>
</evidence>
<dbReference type="InterPro" id="IPR010071">
    <property type="entry name" value="AA_adenyl_dom"/>
</dbReference>
<feature type="domain" description="Carrier" evidence="6">
    <location>
        <begin position="755"/>
        <end position="830"/>
    </location>
</feature>
<gene>
    <name evidence="7" type="ORF">AMS66_12645</name>
</gene>
<evidence type="ECO:0000313" key="7">
    <source>
        <dbReference type="EMBL" id="KOY16055.1"/>
    </source>
</evidence>
<dbReference type="RefSeq" id="WP_144424483.1">
    <property type="nucleotide sequence ID" value="NZ_LITU01000056.1"/>
</dbReference>
<dbReference type="SUPFAM" id="SSF52777">
    <property type="entry name" value="CoA-dependent acyltransferases"/>
    <property type="match status" value="3"/>
</dbReference>
<dbReference type="SUPFAM" id="SSF47336">
    <property type="entry name" value="ACP-like"/>
    <property type="match status" value="1"/>
</dbReference>
<dbReference type="Gene3D" id="3.30.559.10">
    <property type="entry name" value="Chloramphenicol acetyltransferase-like domain"/>
    <property type="match status" value="1"/>
</dbReference>
<evidence type="ECO:0000256" key="5">
    <source>
        <dbReference type="ARBA" id="ARBA00023268"/>
    </source>
</evidence>
<organism evidence="7 8">
    <name type="scientific">Paenibacillus xylanivorans</name>
    <dbReference type="NCBI Taxonomy" id="1705561"/>
    <lineage>
        <taxon>Bacteria</taxon>
        <taxon>Bacillati</taxon>
        <taxon>Bacillota</taxon>
        <taxon>Bacilli</taxon>
        <taxon>Bacillales</taxon>
        <taxon>Paenibacillaceae</taxon>
        <taxon>Paenibacillus</taxon>
    </lineage>
</organism>
<dbReference type="GO" id="GO:0031177">
    <property type="term" value="F:phosphopantetheine binding"/>
    <property type="evidence" value="ECO:0007669"/>
    <property type="project" value="TreeGrafter"/>
</dbReference>
<dbReference type="GO" id="GO:0005737">
    <property type="term" value="C:cytoplasm"/>
    <property type="evidence" value="ECO:0007669"/>
    <property type="project" value="TreeGrafter"/>
</dbReference>
<reference evidence="7 8" key="1">
    <citation type="submission" date="2015-08" db="EMBL/GenBank/DDBJ databases">
        <title>Draft genome sequence of cellulolytic and xylanolytic Paenibacillus sp. A59, isolated from a decaying forest soil from Patagonia, Argentina.</title>
        <authorList>
            <person name="Ghio S."/>
            <person name="Caceres A.M."/>
            <person name="Talia P."/>
            <person name="Grasso D."/>
            <person name="Campos E."/>
        </authorList>
    </citation>
    <scope>NUCLEOTIDE SEQUENCE [LARGE SCALE GENOMIC DNA]</scope>
    <source>
        <strain evidence="7 8">A59</strain>
    </source>
</reference>
<dbReference type="GO" id="GO:0003824">
    <property type="term" value="F:catalytic activity"/>
    <property type="evidence" value="ECO:0007669"/>
    <property type="project" value="UniProtKB-KW"/>
</dbReference>
<protein>
    <recommendedName>
        <fullName evidence="6">Carrier domain-containing protein</fullName>
    </recommendedName>
</protein>
<evidence type="ECO:0000256" key="4">
    <source>
        <dbReference type="ARBA" id="ARBA00023194"/>
    </source>
</evidence>
<dbReference type="GO" id="GO:0017000">
    <property type="term" value="P:antibiotic biosynthetic process"/>
    <property type="evidence" value="ECO:0007669"/>
    <property type="project" value="UniProtKB-KW"/>
</dbReference>
<dbReference type="GO" id="GO:0008610">
    <property type="term" value="P:lipid biosynthetic process"/>
    <property type="evidence" value="ECO:0007669"/>
    <property type="project" value="UniProtKB-ARBA"/>
</dbReference>
<dbReference type="Gene3D" id="3.30.300.30">
    <property type="match status" value="1"/>
</dbReference>
<evidence type="ECO:0000256" key="3">
    <source>
        <dbReference type="ARBA" id="ARBA00022737"/>
    </source>
</evidence>
<keyword evidence="8" id="KW-1185">Reference proteome</keyword>
<dbReference type="Pfam" id="PF13193">
    <property type="entry name" value="AMP-binding_C"/>
    <property type="match status" value="1"/>
</dbReference>
<dbReference type="Proteomes" id="UP000037688">
    <property type="component" value="Unassembled WGS sequence"/>
</dbReference>
<dbReference type="CDD" id="cd19531">
    <property type="entry name" value="LCL_NRPS-like"/>
    <property type="match status" value="1"/>
</dbReference>
<dbReference type="Gene3D" id="3.40.50.12780">
    <property type="entry name" value="N-terminal domain of ligase-like"/>
    <property type="match status" value="1"/>
</dbReference>
<comment type="similarity">
    <text evidence="2">Belongs to the ATP-dependent AMP-binding enzyme family.</text>
</comment>